<organism evidence="3 4">
    <name type="scientific">Fusarium oxysporum f. sp. cubense</name>
    <dbReference type="NCBI Taxonomy" id="61366"/>
    <lineage>
        <taxon>Eukaryota</taxon>
        <taxon>Fungi</taxon>
        <taxon>Dikarya</taxon>
        <taxon>Ascomycota</taxon>
        <taxon>Pezizomycotina</taxon>
        <taxon>Sordariomycetes</taxon>
        <taxon>Hypocreomycetidae</taxon>
        <taxon>Hypocreales</taxon>
        <taxon>Nectriaceae</taxon>
        <taxon>Fusarium</taxon>
        <taxon>Fusarium oxysporum species complex</taxon>
    </lineage>
</organism>
<dbReference type="Pfam" id="PF14420">
    <property type="entry name" value="Clr5"/>
    <property type="match status" value="1"/>
</dbReference>
<protein>
    <recommendedName>
        <fullName evidence="2">Clr5 domain-containing protein</fullName>
    </recommendedName>
</protein>
<evidence type="ECO:0000256" key="1">
    <source>
        <dbReference type="SAM" id="MobiDB-lite"/>
    </source>
</evidence>
<feature type="region of interest" description="Disordered" evidence="1">
    <location>
        <begin position="131"/>
        <end position="156"/>
    </location>
</feature>
<dbReference type="AlphaFoldDB" id="A0A5C6SD22"/>
<evidence type="ECO:0000313" key="4">
    <source>
        <dbReference type="Proteomes" id="UP000321331"/>
    </source>
</evidence>
<dbReference type="EMBL" id="VMNF01000015">
    <property type="protein sequence ID" value="TXB95510.1"/>
    <property type="molecule type" value="Genomic_DNA"/>
</dbReference>
<gene>
    <name evidence="3" type="ORF">FocTR4_00016460</name>
</gene>
<comment type="caution">
    <text evidence="3">The sequence shown here is derived from an EMBL/GenBank/DDBJ whole genome shotgun (WGS) entry which is preliminary data.</text>
</comment>
<dbReference type="Proteomes" id="UP000321331">
    <property type="component" value="Unassembled WGS sequence"/>
</dbReference>
<dbReference type="InterPro" id="IPR025676">
    <property type="entry name" value="Clr5_dom"/>
</dbReference>
<reference evidence="3 4" key="1">
    <citation type="submission" date="2019-07" db="EMBL/GenBank/DDBJ databases">
        <title>The First High-Quality Draft Genome Sequence of the Causal Agent of the Current Panama Disease Epidemic.</title>
        <authorList>
            <person name="Warmington R.J."/>
            <person name="Kay W."/>
            <person name="Jeffries A."/>
            <person name="Bebber D."/>
            <person name="Moore K."/>
            <person name="Studholme D.J."/>
        </authorList>
    </citation>
    <scope>NUCLEOTIDE SEQUENCE [LARGE SCALE GENOMIC DNA]</scope>
    <source>
        <strain evidence="3 4">TR4</strain>
    </source>
</reference>
<accession>A0A5C6SD22</accession>
<proteinExistence type="predicted"/>
<feature type="domain" description="Clr5" evidence="2">
    <location>
        <begin position="13"/>
        <end position="62"/>
    </location>
</feature>
<evidence type="ECO:0000313" key="3">
    <source>
        <dbReference type="EMBL" id="TXB95510.1"/>
    </source>
</evidence>
<feature type="compositionally biased region" description="Low complexity" evidence="1">
    <location>
        <begin position="136"/>
        <end position="145"/>
    </location>
</feature>
<sequence length="550" mass="63343">MAQNRPGVSVYSRQQWQAIHPIFRNIYMDRGYSLEKTLMVLELINNFKATKDAFQCQIKRNWRDCAKNNGVARGNRTRAKRVMALFPNLPDYIAGLAVGAVPRSLSFQRFETHFQVFLSLDKYTKGFFDTPPSQVAQQDNNNAQDEINEEKEKEQKPAIGGRWYRALSLCQEISILPQKKRDFIVLSNRARGKVSKKVFKQEGIKEMKDIITRILNEKVFTRLGVNEKESTPKDLPALWSVCRVLRGLSSQLGYPEDSQALLMKLFLDELRESFTQITQGSNTEMGRVLELVRDIPLADLKDIAAISCLCSARALSSRLEAHDPVVLEAWADYYQYHDRSKLKKDVFLAHYKRAYEEAKAQRQTAEDRLYDERTLLILIHYSYAAHYICHEKTLADQLSSELWDQTGALLAEKDPPEFWSVKVQGMAEAAKIQALLCYETHEDNHKSYEGLRKNIHKYNLANTHAQHQYHDEVLQESQKRHGVVRLPPYDLEAQFAFGIQQIVQGLILSPDLGFQLLAAELCNLFKTTVNCWQQDFTDSWTPSYLPVAKI</sequence>
<name>A0A5C6SD22_FUSOC</name>
<evidence type="ECO:0000259" key="2">
    <source>
        <dbReference type="Pfam" id="PF14420"/>
    </source>
</evidence>